<keyword evidence="5 6" id="KW-0560">Oxidoreductase</keyword>
<evidence type="ECO:0000256" key="4">
    <source>
        <dbReference type="ARBA" id="ARBA00022723"/>
    </source>
</evidence>
<dbReference type="GO" id="GO:0006108">
    <property type="term" value="P:malate metabolic process"/>
    <property type="evidence" value="ECO:0007669"/>
    <property type="project" value="TreeGrafter"/>
</dbReference>
<dbReference type="OrthoDB" id="5365701at2759"/>
<evidence type="ECO:0000256" key="1">
    <source>
        <dbReference type="ARBA" id="ARBA00001936"/>
    </source>
</evidence>
<protein>
    <recommendedName>
        <fullName evidence="6">Malic enzyme</fullName>
    </recommendedName>
</protein>
<dbReference type="InterPro" id="IPR001891">
    <property type="entry name" value="Malic_OxRdtase"/>
</dbReference>
<dbReference type="InterPro" id="IPR012301">
    <property type="entry name" value="Malic_N_dom"/>
</dbReference>
<dbReference type="Gene3D" id="3.40.50.720">
    <property type="entry name" value="NAD(P)-binding Rossmann-like Domain"/>
    <property type="match status" value="1"/>
</dbReference>
<dbReference type="AlphaFoldDB" id="A0A7R8ZL32"/>
<dbReference type="GO" id="GO:0004473">
    <property type="term" value="F:malate dehydrogenase (decarboxylating) (NADP+) activity"/>
    <property type="evidence" value="ECO:0007669"/>
    <property type="project" value="TreeGrafter"/>
</dbReference>
<dbReference type="NCBIfam" id="NF010052">
    <property type="entry name" value="PRK13529.1"/>
    <property type="match status" value="1"/>
</dbReference>
<evidence type="ECO:0000256" key="7">
    <source>
        <dbReference type="SAM" id="MobiDB-lite"/>
    </source>
</evidence>
<dbReference type="Pfam" id="PF03949">
    <property type="entry name" value="Malic_M"/>
    <property type="match status" value="1"/>
</dbReference>
<dbReference type="InterPro" id="IPR037062">
    <property type="entry name" value="Malic_N_dom_sf"/>
</dbReference>
<dbReference type="GO" id="GO:0005739">
    <property type="term" value="C:mitochondrion"/>
    <property type="evidence" value="ECO:0007669"/>
    <property type="project" value="TreeGrafter"/>
</dbReference>
<proteinExistence type="inferred from homology"/>
<dbReference type="SUPFAM" id="SSF51735">
    <property type="entry name" value="NAD(P)-binding Rossmann-fold domains"/>
    <property type="match status" value="1"/>
</dbReference>
<reference evidence="8" key="1">
    <citation type="submission" date="2020-11" db="EMBL/GenBank/DDBJ databases">
        <authorList>
            <person name="Tran Van P."/>
        </authorList>
    </citation>
    <scope>NUCLEOTIDE SEQUENCE</scope>
</reference>
<dbReference type="FunFam" id="3.40.50.720:FF:000060">
    <property type="entry name" value="Malic enzyme"/>
    <property type="match status" value="1"/>
</dbReference>
<dbReference type="FunFam" id="3.40.50.10380:FF:000008">
    <property type="entry name" value="Malic enzyme"/>
    <property type="match status" value="1"/>
</dbReference>
<dbReference type="SUPFAM" id="SSF53223">
    <property type="entry name" value="Aminoacid dehydrogenase-like, N-terminal domain"/>
    <property type="match status" value="1"/>
</dbReference>
<evidence type="ECO:0000256" key="5">
    <source>
        <dbReference type="ARBA" id="ARBA00023002"/>
    </source>
</evidence>
<dbReference type="Pfam" id="PF00390">
    <property type="entry name" value="malic"/>
    <property type="match status" value="1"/>
</dbReference>
<comment type="similarity">
    <text evidence="3 6">Belongs to the malic enzymes family.</text>
</comment>
<dbReference type="SMART" id="SM01274">
    <property type="entry name" value="malic"/>
    <property type="match status" value="1"/>
</dbReference>
<organism evidence="8">
    <name type="scientific">Cyprideis torosa</name>
    <dbReference type="NCBI Taxonomy" id="163714"/>
    <lineage>
        <taxon>Eukaryota</taxon>
        <taxon>Metazoa</taxon>
        <taxon>Ecdysozoa</taxon>
        <taxon>Arthropoda</taxon>
        <taxon>Crustacea</taxon>
        <taxon>Oligostraca</taxon>
        <taxon>Ostracoda</taxon>
        <taxon>Podocopa</taxon>
        <taxon>Podocopida</taxon>
        <taxon>Cytherocopina</taxon>
        <taxon>Cytheroidea</taxon>
        <taxon>Cytherideidae</taxon>
        <taxon>Cyprideis</taxon>
    </lineage>
</organism>
<feature type="region of interest" description="Disordered" evidence="7">
    <location>
        <begin position="647"/>
        <end position="704"/>
    </location>
</feature>
<dbReference type="InterPro" id="IPR036291">
    <property type="entry name" value="NAD(P)-bd_dom_sf"/>
</dbReference>
<name>A0A7R8ZL32_9CRUS</name>
<sequence length="704" mass="78094">MDRAEPSEGVKLVFRLQGPPLQIAATGGRILGLSAMDVNQNDISLLRRDVLSCGNWPQVNPHRTFKDVGGDNTCPSTVRGIDFIRDGKLNKGMAFTLEERQKLGIHGLIPPRFKTQEEQVDLCLMNLSRYTEDLNKYIYLSGLQERNERLFYRVLSENVEQMMPLVYTPTVGLACQKFGLIYRKPRGLFISIHDRGHIYSILRNWPEADIRAIVVTDGERILGLGDLGCYGMGIPVGKLALYTALAGVKPHQCLPILLDVGTNSKTNLEDAFYTGLRQNRVRGEEYDAFIDEFMAAVVARYGQNCLVQFEDFANINAFRLLEKYRDKYCVFNDDIQGTASVAVAGIIASMRVTKKQLKENIFVFQGAGEASIGIANLLVAAMQEEGCSYEASVGRIYMIDSRGLISTQRPEGGIDGHKKTYAKDVQPMKSIEEVVRNIKPTCLIGAAAIGGAFTPAVIKAMAEINERPIIFALSNPTSKAECTAEEAYRYTEGRCVFASGSPFQPVEYAGQRFEPGQGNNAYIFPGVGLGVIAAGIYHVSDHIFLVAAQKLAEMVREEDFAVGRVYPPLSDIRHVSTKIATRIAEYAYSHNMAGTYPEPADKEAFIKAQQYDYHYNQACPEVYSWPDKHGEPWPYAKPDPELYRLTPGSGGAGGRAFVRDHFVPHGPSVQEKQMTLDSARQDGGERPQEASVKAKYNAKLDKNF</sequence>
<dbReference type="InterPro" id="IPR046346">
    <property type="entry name" value="Aminoacid_DH-like_N_sf"/>
</dbReference>
<comment type="cofactor">
    <cofactor evidence="2">
        <name>Mg(2+)</name>
        <dbReference type="ChEBI" id="CHEBI:18420"/>
    </cofactor>
</comment>
<keyword evidence="4 6" id="KW-0479">Metal-binding</keyword>
<evidence type="ECO:0000313" key="8">
    <source>
        <dbReference type="EMBL" id="CAD7223353.1"/>
    </source>
</evidence>
<evidence type="ECO:0000256" key="6">
    <source>
        <dbReference type="RuleBase" id="RU003426"/>
    </source>
</evidence>
<dbReference type="InterPro" id="IPR012302">
    <property type="entry name" value="Malic_NAD-bd"/>
</dbReference>
<dbReference type="PANTHER" id="PTHR23406:SF90">
    <property type="entry name" value="MALIC ENZYME-RELATED"/>
    <property type="match status" value="1"/>
</dbReference>
<comment type="cofactor">
    <cofactor evidence="1">
        <name>Mn(2+)</name>
        <dbReference type="ChEBI" id="CHEBI:29035"/>
    </cofactor>
</comment>
<dbReference type="PROSITE" id="PS00331">
    <property type="entry name" value="MALIC_ENZYMES"/>
    <property type="match status" value="1"/>
</dbReference>
<feature type="compositionally biased region" description="Basic and acidic residues" evidence="7">
    <location>
        <begin position="679"/>
        <end position="688"/>
    </location>
</feature>
<dbReference type="InterPro" id="IPR015884">
    <property type="entry name" value="Malic_enzyme_CS"/>
</dbReference>
<evidence type="ECO:0000256" key="2">
    <source>
        <dbReference type="ARBA" id="ARBA00001946"/>
    </source>
</evidence>
<dbReference type="SMART" id="SM00919">
    <property type="entry name" value="Malic_M"/>
    <property type="match status" value="1"/>
</dbReference>
<dbReference type="Gene3D" id="3.40.50.10380">
    <property type="entry name" value="Malic enzyme, N-terminal domain"/>
    <property type="match status" value="1"/>
</dbReference>
<evidence type="ECO:0000256" key="3">
    <source>
        <dbReference type="ARBA" id="ARBA00008785"/>
    </source>
</evidence>
<dbReference type="PANTHER" id="PTHR23406">
    <property type="entry name" value="MALIC ENZYME-RELATED"/>
    <property type="match status" value="1"/>
</dbReference>
<dbReference type="PRINTS" id="PR00072">
    <property type="entry name" value="MALOXRDTASE"/>
</dbReference>
<dbReference type="CDD" id="cd05312">
    <property type="entry name" value="NAD_bind_1_malic_enz"/>
    <property type="match status" value="1"/>
</dbReference>
<dbReference type="EMBL" id="OB660187">
    <property type="protein sequence ID" value="CAD7223353.1"/>
    <property type="molecule type" value="Genomic_DNA"/>
</dbReference>
<gene>
    <name evidence="8" type="ORF">CTOB1V02_LOCUS1342</name>
</gene>
<dbReference type="GO" id="GO:0046872">
    <property type="term" value="F:metal ion binding"/>
    <property type="evidence" value="ECO:0007669"/>
    <property type="project" value="UniProtKB-KW"/>
</dbReference>
<dbReference type="GO" id="GO:0051287">
    <property type="term" value="F:NAD binding"/>
    <property type="evidence" value="ECO:0007669"/>
    <property type="project" value="InterPro"/>
</dbReference>
<accession>A0A7R8ZL32</accession>